<dbReference type="InterPro" id="IPR004090">
    <property type="entry name" value="Chemotax_Me-accpt_rcpt"/>
</dbReference>
<evidence type="ECO:0000259" key="7">
    <source>
        <dbReference type="PROSITE" id="PS50111"/>
    </source>
</evidence>
<comment type="similarity">
    <text evidence="4">Belongs to the methyl-accepting chemotaxis (MCP) protein family.</text>
</comment>
<dbReference type="Gene3D" id="1.10.287.950">
    <property type="entry name" value="Methyl-accepting chemotaxis protein"/>
    <property type="match status" value="1"/>
</dbReference>
<dbReference type="EMBL" id="JBHLXH010000002">
    <property type="protein sequence ID" value="MFC0224457.1"/>
    <property type="molecule type" value="Genomic_DNA"/>
</dbReference>
<dbReference type="Proteomes" id="UP001589698">
    <property type="component" value="Unassembled WGS sequence"/>
</dbReference>
<sequence length="538" mass="55446">MQTLLRDLSIGRRLAAAFAALGLLLVVVAGAGIYGAVSQQRLRAETHELAQLRDDIQELRYYDADVSGWQGYIYAEAAVEDPVVAVEPTSYNLAGLLESKDAVYALLAAVDTGALTRGERASFATMSDQWDEYFAITDQMLRLIGSGTPDGMAKAYEVLNGPLDTAWSDLLATTEDIAGSVDDRTDALSDRSDSAAALARTSVLAVGGLALLVAVGLGVAVTRSIVRPLNRCVDALGLVAEGDLTASSGLSQRDEVGQLAARLDATTAALRTTVATMAGSAREMAATAEDVQASSVAISGSADDTSMRAEQVSAAAAEVSGNVQTVAAGSEQMGASIQSIAQSASDAALVAADAVTTAAETSRTVERLGTSSREIGEVVKVITAIAQQTNLLALNATIEAARAGEAGKGFAVVAGEVKELASETARATEGIVERVQAIQSDAEGAVEAIARIGEVVGRISDSQTTIAAAVEEQTLTTREMNRNVENAASGTGEIAHTIGSVADATRQTTDGVHRLHDAVAGLTRMSGELQTAVAVFRC</sequence>
<dbReference type="CDD" id="cd06225">
    <property type="entry name" value="HAMP"/>
    <property type="match status" value="1"/>
</dbReference>
<gene>
    <name evidence="9" type="ORF">ACFFJG_18365</name>
</gene>
<keyword evidence="6" id="KW-0472">Membrane</keyword>
<feature type="transmembrane region" description="Helical" evidence="6">
    <location>
        <begin position="202"/>
        <end position="221"/>
    </location>
</feature>
<evidence type="ECO:0000259" key="8">
    <source>
        <dbReference type="PROSITE" id="PS50885"/>
    </source>
</evidence>
<dbReference type="Pfam" id="PF00672">
    <property type="entry name" value="HAMP"/>
    <property type="match status" value="1"/>
</dbReference>
<evidence type="ECO:0000256" key="5">
    <source>
        <dbReference type="PROSITE-ProRule" id="PRU00284"/>
    </source>
</evidence>
<dbReference type="SUPFAM" id="SSF58104">
    <property type="entry name" value="Methyl-accepting chemotaxis protein (MCP) signaling domain"/>
    <property type="match status" value="1"/>
</dbReference>
<keyword evidence="3 5" id="KW-0807">Transducer</keyword>
<dbReference type="PROSITE" id="PS50111">
    <property type="entry name" value="CHEMOTAXIS_TRANSDUC_2"/>
    <property type="match status" value="1"/>
</dbReference>
<dbReference type="SMART" id="SM00283">
    <property type="entry name" value="MA"/>
    <property type="match status" value="1"/>
</dbReference>
<keyword evidence="2 6" id="KW-1133">Transmembrane helix</keyword>
<dbReference type="PANTHER" id="PTHR32089">
    <property type="entry name" value="METHYL-ACCEPTING CHEMOTAXIS PROTEIN MCPB"/>
    <property type="match status" value="1"/>
</dbReference>
<evidence type="ECO:0000256" key="3">
    <source>
        <dbReference type="ARBA" id="ARBA00023224"/>
    </source>
</evidence>
<dbReference type="PRINTS" id="PR00260">
    <property type="entry name" value="CHEMTRNSDUCR"/>
</dbReference>
<name>A0ABV6E652_9ACTN</name>
<dbReference type="RefSeq" id="WP_378520225.1">
    <property type="nucleotide sequence ID" value="NZ_CBCSDI010000064.1"/>
</dbReference>
<organism evidence="9 10">
    <name type="scientific">Nocardioides zeicaulis</name>
    <dbReference type="NCBI Taxonomy" id="1776857"/>
    <lineage>
        <taxon>Bacteria</taxon>
        <taxon>Bacillati</taxon>
        <taxon>Actinomycetota</taxon>
        <taxon>Actinomycetes</taxon>
        <taxon>Propionibacteriales</taxon>
        <taxon>Nocardioidaceae</taxon>
        <taxon>Nocardioides</taxon>
    </lineage>
</organism>
<dbReference type="InterPro" id="IPR004089">
    <property type="entry name" value="MCPsignal_dom"/>
</dbReference>
<protein>
    <submittedName>
        <fullName evidence="9">Methyl-accepting chemotaxis protein</fullName>
    </submittedName>
</protein>
<reference evidence="9 10" key="1">
    <citation type="submission" date="2024-09" db="EMBL/GenBank/DDBJ databases">
        <authorList>
            <person name="Sun Q."/>
            <person name="Mori K."/>
        </authorList>
    </citation>
    <scope>NUCLEOTIDE SEQUENCE [LARGE SCALE GENOMIC DNA]</scope>
    <source>
        <strain evidence="9 10">CCM 8654</strain>
    </source>
</reference>
<dbReference type="InterPro" id="IPR003660">
    <property type="entry name" value="HAMP_dom"/>
</dbReference>
<dbReference type="Pfam" id="PF00015">
    <property type="entry name" value="MCPsignal"/>
    <property type="match status" value="1"/>
</dbReference>
<proteinExistence type="inferred from homology"/>
<keyword evidence="10" id="KW-1185">Reference proteome</keyword>
<evidence type="ECO:0000256" key="6">
    <source>
        <dbReference type="SAM" id="Phobius"/>
    </source>
</evidence>
<dbReference type="PROSITE" id="PS50885">
    <property type="entry name" value="HAMP"/>
    <property type="match status" value="1"/>
</dbReference>
<comment type="caution">
    <text evidence="9">The sequence shown here is derived from an EMBL/GenBank/DDBJ whole genome shotgun (WGS) entry which is preliminary data.</text>
</comment>
<evidence type="ECO:0000313" key="10">
    <source>
        <dbReference type="Proteomes" id="UP001589698"/>
    </source>
</evidence>
<keyword evidence="1 6" id="KW-0812">Transmembrane</keyword>
<evidence type="ECO:0000256" key="4">
    <source>
        <dbReference type="ARBA" id="ARBA00029447"/>
    </source>
</evidence>
<dbReference type="SMART" id="SM00304">
    <property type="entry name" value="HAMP"/>
    <property type="match status" value="1"/>
</dbReference>
<evidence type="ECO:0000256" key="2">
    <source>
        <dbReference type="ARBA" id="ARBA00022989"/>
    </source>
</evidence>
<dbReference type="PANTHER" id="PTHR32089:SF112">
    <property type="entry name" value="LYSOZYME-LIKE PROTEIN-RELATED"/>
    <property type="match status" value="1"/>
</dbReference>
<feature type="domain" description="HAMP" evidence="8">
    <location>
        <begin position="223"/>
        <end position="275"/>
    </location>
</feature>
<evidence type="ECO:0000313" key="9">
    <source>
        <dbReference type="EMBL" id="MFC0224457.1"/>
    </source>
</evidence>
<evidence type="ECO:0000256" key="1">
    <source>
        <dbReference type="ARBA" id="ARBA00022692"/>
    </source>
</evidence>
<accession>A0ABV6E652</accession>
<feature type="domain" description="Methyl-accepting transducer" evidence="7">
    <location>
        <begin position="280"/>
        <end position="523"/>
    </location>
</feature>